<dbReference type="InterPro" id="IPR001929">
    <property type="entry name" value="Germin"/>
</dbReference>
<feature type="domain" description="Cupin type-1" evidence="10">
    <location>
        <begin position="13"/>
        <end position="155"/>
    </location>
</feature>
<reference evidence="11 12" key="2">
    <citation type="submission" date="2020-07" db="EMBL/GenBank/DDBJ databases">
        <title>Genome assembly of wild tea tree DASZ reveals pedigree and selection history of tea varieties.</title>
        <authorList>
            <person name="Zhang W."/>
        </authorList>
    </citation>
    <scope>NUCLEOTIDE SEQUENCE [LARGE SCALE GENOMIC DNA]</scope>
    <source>
        <strain evidence="12">cv. G240</strain>
        <tissue evidence="11">Leaf</tissue>
    </source>
</reference>
<evidence type="ECO:0000256" key="4">
    <source>
        <dbReference type="ARBA" id="ARBA00022525"/>
    </source>
</evidence>
<keyword evidence="4 8" id="KW-0964">Secreted</keyword>
<evidence type="ECO:0000256" key="2">
    <source>
        <dbReference type="ARBA" id="ARBA00007456"/>
    </source>
</evidence>
<dbReference type="Pfam" id="PF00190">
    <property type="entry name" value="Cupin_1"/>
    <property type="match status" value="1"/>
</dbReference>
<evidence type="ECO:0000313" key="12">
    <source>
        <dbReference type="Proteomes" id="UP000593564"/>
    </source>
</evidence>
<evidence type="ECO:0000256" key="7">
    <source>
        <dbReference type="PIRSR" id="PIRSR601929-2"/>
    </source>
</evidence>
<dbReference type="GO" id="GO:0048046">
    <property type="term" value="C:apoplast"/>
    <property type="evidence" value="ECO:0007669"/>
    <property type="project" value="UniProtKB-SubCell"/>
</dbReference>
<keyword evidence="3 8" id="KW-0052">Apoplast</keyword>
<name>A0A7J7H2V1_CAMSI</name>
<dbReference type="SUPFAM" id="SSF51182">
    <property type="entry name" value="RmlC-like cupins"/>
    <property type="match status" value="1"/>
</dbReference>
<evidence type="ECO:0000256" key="1">
    <source>
        <dbReference type="ARBA" id="ARBA00004271"/>
    </source>
</evidence>
<dbReference type="InterPro" id="IPR006045">
    <property type="entry name" value="Cupin_1"/>
</dbReference>
<feature type="binding site" evidence="7">
    <location>
        <position position="102"/>
    </location>
    <ligand>
        <name>Mn(2+)</name>
        <dbReference type="ChEBI" id="CHEBI:29035"/>
    </ligand>
</feature>
<comment type="subcellular location">
    <subcellularLocation>
        <location evidence="1 8">Secreted</location>
        <location evidence="1 8">Extracellular space</location>
        <location evidence="1 8">Apoplast</location>
    </subcellularLocation>
</comment>
<evidence type="ECO:0000256" key="9">
    <source>
        <dbReference type="SAM" id="MobiDB-lite"/>
    </source>
</evidence>
<proteinExistence type="inferred from homology"/>
<keyword evidence="6 7" id="KW-0464">Manganese</keyword>
<feature type="region of interest" description="Disordered" evidence="9">
    <location>
        <begin position="49"/>
        <end position="71"/>
    </location>
</feature>
<comment type="caution">
    <text evidence="11">The sequence shown here is derived from an EMBL/GenBank/DDBJ whole genome shotgun (WGS) entry which is preliminary data.</text>
</comment>
<dbReference type="PRINTS" id="PR00325">
    <property type="entry name" value="GERMIN"/>
</dbReference>
<dbReference type="PANTHER" id="PTHR31238">
    <property type="entry name" value="GERMIN-LIKE PROTEIN SUBFAMILY 3 MEMBER 3"/>
    <property type="match status" value="1"/>
</dbReference>
<evidence type="ECO:0000256" key="8">
    <source>
        <dbReference type="RuleBase" id="RU366015"/>
    </source>
</evidence>
<dbReference type="InterPro" id="IPR011051">
    <property type="entry name" value="RmlC_Cupin_sf"/>
</dbReference>
<dbReference type="EMBL" id="JACBKZ010000006">
    <property type="protein sequence ID" value="KAF5947280.1"/>
    <property type="molecule type" value="Genomic_DNA"/>
</dbReference>
<protein>
    <recommendedName>
        <fullName evidence="8">Germin-like protein</fullName>
    </recommendedName>
</protein>
<dbReference type="Proteomes" id="UP000593564">
    <property type="component" value="Unassembled WGS sequence"/>
</dbReference>
<evidence type="ECO:0000259" key="10">
    <source>
        <dbReference type="SMART" id="SM00835"/>
    </source>
</evidence>
<gene>
    <name evidence="11" type="ORF">HYC85_013237</name>
</gene>
<evidence type="ECO:0000256" key="3">
    <source>
        <dbReference type="ARBA" id="ARBA00022523"/>
    </source>
</evidence>
<comment type="similarity">
    <text evidence="2 8">Belongs to the germin family.</text>
</comment>
<dbReference type="AlphaFoldDB" id="A0A7J7H2V1"/>
<reference evidence="12" key="1">
    <citation type="journal article" date="2020" name="Nat. Commun.">
        <title>Genome assembly of wild tea tree DASZ reveals pedigree and selection history of tea varieties.</title>
        <authorList>
            <person name="Zhang W."/>
            <person name="Zhang Y."/>
            <person name="Qiu H."/>
            <person name="Guo Y."/>
            <person name="Wan H."/>
            <person name="Zhang X."/>
            <person name="Scossa F."/>
            <person name="Alseekh S."/>
            <person name="Zhang Q."/>
            <person name="Wang P."/>
            <person name="Xu L."/>
            <person name="Schmidt M.H."/>
            <person name="Jia X."/>
            <person name="Li D."/>
            <person name="Zhu A."/>
            <person name="Guo F."/>
            <person name="Chen W."/>
            <person name="Ni D."/>
            <person name="Usadel B."/>
            <person name="Fernie A.R."/>
            <person name="Wen W."/>
        </authorList>
    </citation>
    <scope>NUCLEOTIDE SEQUENCE [LARGE SCALE GENOMIC DNA]</scope>
    <source>
        <strain evidence="12">cv. G240</strain>
    </source>
</reference>
<organism evidence="11 12">
    <name type="scientific">Camellia sinensis</name>
    <name type="common">Tea plant</name>
    <name type="synonym">Thea sinensis</name>
    <dbReference type="NCBI Taxonomy" id="4442"/>
    <lineage>
        <taxon>Eukaryota</taxon>
        <taxon>Viridiplantae</taxon>
        <taxon>Streptophyta</taxon>
        <taxon>Embryophyta</taxon>
        <taxon>Tracheophyta</taxon>
        <taxon>Spermatophyta</taxon>
        <taxon>Magnoliopsida</taxon>
        <taxon>eudicotyledons</taxon>
        <taxon>Gunneridae</taxon>
        <taxon>Pentapetalae</taxon>
        <taxon>asterids</taxon>
        <taxon>Ericales</taxon>
        <taxon>Theaceae</taxon>
        <taxon>Camellia</taxon>
    </lineage>
</organism>
<dbReference type="Gene3D" id="2.60.120.10">
    <property type="entry name" value="Jelly Rolls"/>
    <property type="match status" value="1"/>
</dbReference>
<evidence type="ECO:0000313" key="11">
    <source>
        <dbReference type="EMBL" id="KAF5947280.1"/>
    </source>
</evidence>
<evidence type="ECO:0000256" key="5">
    <source>
        <dbReference type="ARBA" id="ARBA00022723"/>
    </source>
</evidence>
<dbReference type="InterPro" id="IPR014710">
    <property type="entry name" value="RmlC-like_jellyroll"/>
</dbReference>
<dbReference type="SMART" id="SM00835">
    <property type="entry name" value="Cupin_1"/>
    <property type="match status" value="1"/>
</dbReference>
<keyword evidence="5 7" id="KW-0479">Metal-binding</keyword>
<dbReference type="GO" id="GO:0030145">
    <property type="term" value="F:manganese ion binding"/>
    <property type="evidence" value="ECO:0007669"/>
    <property type="project" value="UniProtKB-UniRule"/>
</dbReference>
<evidence type="ECO:0000256" key="6">
    <source>
        <dbReference type="ARBA" id="ARBA00023211"/>
    </source>
</evidence>
<sequence>MLAQALDFSLMGLNIPGNTSNPQGLAITPATGLTLSASPRSELTTHHGGLTLLTPTIMPPKSSPSSKAPSRSALSLPILKNRFISKVLQKGDVFVFRVGLIHFERNVGHRSVVAIVGLSSQNPGVITVTYTTFRWKQVISSDVLSKAFQVNKTVGHCHGLTKSPDMRDLGATRMRVDLRGSTTGISSVDI</sequence>
<accession>A0A7J7H2V1</accession>
<keyword evidence="12" id="KW-1185">Reference proteome</keyword>